<dbReference type="RefSeq" id="WP_073125536.1">
    <property type="nucleotide sequence ID" value="NZ_FQZA01000001.1"/>
</dbReference>
<name>A0A1M6AHD6_9RHOB</name>
<accession>A0A1M6AHD6</accession>
<dbReference type="InterPro" id="IPR003795">
    <property type="entry name" value="DUF192"/>
</dbReference>
<proteinExistence type="predicted"/>
<dbReference type="PANTHER" id="PTHR37953:SF1">
    <property type="entry name" value="UPF0127 PROTEIN MJ1496"/>
    <property type="match status" value="1"/>
</dbReference>
<keyword evidence="1" id="KW-0732">Signal</keyword>
<keyword evidence="3" id="KW-1185">Reference proteome</keyword>
<reference evidence="2 3" key="1">
    <citation type="submission" date="2016-11" db="EMBL/GenBank/DDBJ databases">
        <authorList>
            <person name="Jaros S."/>
            <person name="Januszkiewicz K."/>
            <person name="Wedrychowicz H."/>
        </authorList>
    </citation>
    <scope>NUCLEOTIDE SEQUENCE [LARGE SCALE GENOMIC DNA]</scope>
    <source>
        <strain evidence="2 3">DSM 26892</strain>
    </source>
</reference>
<dbReference type="AlphaFoldDB" id="A0A1M6AHD6"/>
<evidence type="ECO:0000313" key="3">
    <source>
        <dbReference type="Proteomes" id="UP000184040"/>
    </source>
</evidence>
<gene>
    <name evidence="2" type="ORF">SAMN04488012_101127</name>
</gene>
<dbReference type="Pfam" id="PF02643">
    <property type="entry name" value="DUF192"/>
    <property type="match status" value="1"/>
</dbReference>
<protein>
    <recommendedName>
        <fullName evidence="4">DUF192 domain-containing protein</fullName>
    </recommendedName>
</protein>
<sequence>MGKRNRLGRLILGLGASLLAGTAALADCRDGVVELRGDFGQASFRVDLADDPEERARGLMFVEDMPRGKGMLFVYESPRRASFWMRNTLIPLDIIFADETGTVTRVHENAVPLDETSISGGDGVLSVLEINGGMAGQIGIEPGTQMRHAALPQDAAAWPCSAD</sequence>
<feature type="chain" id="PRO_5012138449" description="DUF192 domain-containing protein" evidence="1">
    <location>
        <begin position="27"/>
        <end position="163"/>
    </location>
</feature>
<dbReference type="Proteomes" id="UP000184040">
    <property type="component" value="Unassembled WGS sequence"/>
</dbReference>
<dbReference type="STRING" id="313368.SAMN04488012_101127"/>
<feature type="signal peptide" evidence="1">
    <location>
        <begin position="1"/>
        <end position="26"/>
    </location>
</feature>
<evidence type="ECO:0008006" key="4">
    <source>
        <dbReference type="Google" id="ProtNLM"/>
    </source>
</evidence>
<organism evidence="2 3">
    <name type="scientific">Palleronia salina</name>
    <dbReference type="NCBI Taxonomy" id="313368"/>
    <lineage>
        <taxon>Bacteria</taxon>
        <taxon>Pseudomonadati</taxon>
        <taxon>Pseudomonadota</taxon>
        <taxon>Alphaproteobacteria</taxon>
        <taxon>Rhodobacterales</taxon>
        <taxon>Roseobacteraceae</taxon>
        <taxon>Palleronia</taxon>
    </lineage>
</organism>
<dbReference type="PANTHER" id="PTHR37953">
    <property type="entry name" value="UPF0127 PROTEIN MJ1496"/>
    <property type="match status" value="1"/>
</dbReference>
<evidence type="ECO:0000256" key="1">
    <source>
        <dbReference type="SAM" id="SignalP"/>
    </source>
</evidence>
<dbReference type="Gene3D" id="2.60.120.1140">
    <property type="entry name" value="Protein of unknown function DUF192"/>
    <property type="match status" value="1"/>
</dbReference>
<dbReference type="EMBL" id="FQZA01000001">
    <property type="protein sequence ID" value="SHI35924.1"/>
    <property type="molecule type" value="Genomic_DNA"/>
</dbReference>
<evidence type="ECO:0000313" key="2">
    <source>
        <dbReference type="EMBL" id="SHI35924.1"/>
    </source>
</evidence>
<dbReference type="InterPro" id="IPR038695">
    <property type="entry name" value="Saro_0823-like_sf"/>
</dbReference>